<sequence>DWCIGGMFPLEVMRAAIYVIWRLGLDANEFRHLGYHVKNGMINSLYGAGRGAQREGNDLRFGHGRLAIEHASQMRLLLRKVTMCTRSWEAVVPDALYNEVLEWVAT</sequence>
<reference evidence="1 2" key="1">
    <citation type="submission" date="2020-04" db="EMBL/GenBank/DDBJ databases">
        <title>Perkinsus olseni comparative genomics.</title>
        <authorList>
            <person name="Bogema D.R."/>
        </authorList>
    </citation>
    <scope>NUCLEOTIDE SEQUENCE [LARGE SCALE GENOMIC DNA]</scope>
    <source>
        <strain evidence="1">ATCC PRA-31</strain>
    </source>
</reference>
<accession>A0A7J6KJX5</accession>
<evidence type="ECO:0000313" key="2">
    <source>
        <dbReference type="Proteomes" id="UP000572268"/>
    </source>
</evidence>
<feature type="non-terminal residue" evidence="1">
    <location>
        <position position="106"/>
    </location>
</feature>
<name>A0A7J6KJX5_PEROL</name>
<comment type="caution">
    <text evidence="1">The sequence shown here is derived from an EMBL/GenBank/DDBJ whole genome shotgun (WGS) entry which is preliminary data.</text>
</comment>
<feature type="non-terminal residue" evidence="1">
    <location>
        <position position="1"/>
    </location>
</feature>
<gene>
    <name evidence="1" type="ORF">FOL46_005088</name>
</gene>
<evidence type="ECO:0000313" key="1">
    <source>
        <dbReference type="EMBL" id="KAF4646846.1"/>
    </source>
</evidence>
<organism evidence="1 2">
    <name type="scientific">Perkinsus olseni</name>
    <name type="common">Perkinsus atlanticus</name>
    <dbReference type="NCBI Taxonomy" id="32597"/>
    <lineage>
        <taxon>Eukaryota</taxon>
        <taxon>Sar</taxon>
        <taxon>Alveolata</taxon>
        <taxon>Perkinsozoa</taxon>
        <taxon>Perkinsea</taxon>
        <taxon>Perkinsida</taxon>
        <taxon>Perkinsidae</taxon>
        <taxon>Perkinsus</taxon>
    </lineage>
</organism>
<protein>
    <submittedName>
        <fullName evidence="1">Uncharacterized protein</fullName>
    </submittedName>
</protein>
<dbReference type="AlphaFoldDB" id="A0A7J6KJX5"/>
<dbReference type="Proteomes" id="UP000572268">
    <property type="component" value="Unassembled WGS sequence"/>
</dbReference>
<proteinExistence type="predicted"/>
<dbReference type="EMBL" id="JABANN010003055">
    <property type="protein sequence ID" value="KAF4646846.1"/>
    <property type="molecule type" value="Genomic_DNA"/>
</dbReference>